<accession>A0A815SDB1</accession>
<dbReference type="AlphaFoldDB" id="A0A815SDB1"/>
<evidence type="ECO:0000256" key="1">
    <source>
        <dbReference type="SAM" id="MobiDB-lite"/>
    </source>
</evidence>
<evidence type="ECO:0000313" key="3">
    <source>
        <dbReference type="EMBL" id="CAF4060396.1"/>
    </source>
</evidence>
<feature type="region of interest" description="Disordered" evidence="1">
    <location>
        <begin position="752"/>
        <end position="777"/>
    </location>
</feature>
<comment type="caution">
    <text evidence="2">The sequence shown here is derived from an EMBL/GenBank/DDBJ whole genome shotgun (WGS) entry which is preliminary data.</text>
</comment>
<protein>
    <submittedName>
        <fullName evidence="2">Uncharacterized protein</fullName>
    </submittedName>
</protein>
<organism evidence="2 4">
    <name type="scientific">Adineta steineri</name>
    <dbReference type="NCBI Taxonomy" id="433720"/>
    <lineage>
        <taxon>Eukaryota</taxon>
        <taxon>Metazoa</taxon>
        <taxon>Spiralia</taxon>
        <taxon>Gnathifera</taxon>
        <taxon>Rotifera</taxon>
        <taxon>Eurotatoria</taxon>
        <taxon>Bdelloidea</taxon>
        <taxon>Adinetida</taxon>
        <taxon>Adinetidae</taxon>
        <taxon>Adineta</taxon>
    </lineage>
</organism>
<dbReference type="EMBL" id="CAJNON010001902">
    <property type="protein sequence ID" value="CAF1491231.1"/>
    <property type="molecule type" value="Genomic_DNA"/>
</dbReference>
<gene>
    <name evidence="3" type="ORF">OKA104_LOCUS33346</name>
    <name evidence="2" type="ORF">VCS650_LOCUS41716</name>
</gene>
<evidence type="ECO:0000313" key="4">
    <source>
        <dbReference type="Proteomes" id="UP000663891"/>
    </source>
</evidence>
<evidence type="ECO:0000313" key="2">
    <source>
        <dbReference type="EMBL" id="CAF1491231.1"/>
    </source>
</evidence>
<sequence>MAPSKSGKTGSIIWSLIDVDQLVDAIVFLDDRIDQLKDETWRLNTKTRPPDSLWYQVINQLPLDQSECTRKKLYKIWRFNRFNIRERVEGKRRVSVINENNRNDCDINESLNCTVKKRNNLILCENLSLPLPGRPNTRANEKENINGCNSRSLPVSETSLVLNPSEWKAAFSKTQRKMNEDWTDIFSGKLALCGVECSLSFTKAHIKKGKRKRVCNFFWFRAICTIGKCKRSYCIILKNEPDVYTSALFFVQTIGEINHGVENGTSTRQLRGKKRYDIGKRANEIGSLAVFRENLEMADEKLLIAGNLTDCQTIEVIKKAAADYRKKMLIDEDMFKECRMLSHFYNSADVTSIHIGGYIQAVGEIPFRAHLYSEDQIERYAKYCIKEKYSFLHLDSTGGILKQMNKQQQSLLYAVIFKDGNDCGDTASLGHALLTRHTVPSISFFLADLAYSIVEVKNKLILPSFFIIDFSAALMNSILTAFNQQNINTHLNQCWNVISGNYDSEQLRSLSFIHLCCCHVIHAVARSLNAAHIDKKIRKGILYMFAFILCSNDIKELYNILGLVINIFGDPNEEKAKEKFERFLSFQLNVDEESVSILTDSKKIFKEAKEKNDELKIVDEYFRSTAPIIHQSPFNKEAIRLYPDLKILINNKSKCSKSINPLFSPSIIRLFYRWWAYLPLWTGLLCNYKERYASDIKSNLNIIYEPVRHSNAVIESYFRTLKGSIFQGKAKNRPSEVIMELHRSVQVQAKANKFDVKQSSKNRKKKRKKKDVVRGKEEEEEGREEEIWCKKGVNGRRRNEYVKEMAKLVSKRARLKMNDGQPFEIVKQMSASDISIAASSSNKSVLSSNNFNCDIPSNEPSLPSKSDSSSSSIKSNLNVSIESSIDASASLGEFVVNNDEKSKSSVEIDFDTNIIPSIKSPLYCVDNELIVTTNQLSKKPPNSSSSHAEVLIDGYTLRWPKFQIENFMFQDKKYTLFNTCPTDSALFALYFLYKTDLNISEEFKDAPETSPYSTLVKTFEIVEKEGWDAARISWLLTFDLLKTSDRKKNLFGSVNEQVFCFVKYLQRYSIEIECTRPQCKRKTRIETTTELNIFPSDQCIEKFDGETFGLCDVIMAYPGEINEEEARKYNYSDRVIQLIEEQTNIIEDVHGWICYSKTIISEASFECGYPPIVIVNVKPPPRRNVEGYEYYVVRLRDMKQIIRIGYVQYKLCSVIHHKSSHFTATLISTDGTFYVYDDMKGVKEVRMSSDPVVVGIYSRIFEF</sequence>
<dbReference type="Proteomes" id="UP000663891">
    <property type="component" value="Unassembled WGS sequence"/>
</dbReference>
<name>A0A815SDB1_9BILA</name>
<feature type="compositionally biased region" description="Basic residues" evidence="1">
    <location>
        <begin position="760"/>
        <end position="771"/>
    </location>
</feature>
<dbReference type="OrthoDB" id="413122at2759"/>
<reference evidence="2" key="1">
    <citation type="submission" date="2021-02" db="EMBL/GenBank/DDBJ databases">
        <authorList>
            <person name="Nowell W R."/>
        </authorList>
    </citation>
    <scope>NUCLEOTIDE SEQUENCE</scope>
</reference>
<dbReference type="Proteomes" id="UP000663881">
    <property type="component" value="Unassembled WGS sequence"/>
</dbReference>
<dbReference type="EMBL" id="CAJOAY010004222">
    <property type="protein sequence ID" value="CAF4060396.1"/>
    <property type="molecule type" value="Genomic_DNA"/>
</dbReference>
<proteinExistence type="predicted"/>